<evidence type="ECO:0000313" key="1">
    <source>
        <dbReference type="EMBL" id="KAG2108983.1"/>
    </source>
</evidence>
<gene>
    <name evidence="1" type="ORF">F5147DRAFT_652560</name>
</gene>
<dbReference type="GeneID" id="64695897"/>
<evidence type="ECO:0000313" key="2">
    <source>
        <dbReference type="Proteomes" id="UP000823399"/>
    </source>
</evidence>
<reference evidence="1" key="1">
    <citation type="journal article" date="2020" name="New Phytol.">
        <title>Comparative genomics reveals dynamic genome evolution in host specialist ectomycorrhizal fungi.</title>
        <authorList>
            <person name="Lofgren L.A."/>
            <person name="Nguyen N.H."/>
            <person name="Vilgalys R."/>
            <person name="Ruytinx J."/>
            <person name="Liao H.L."/>
            <person name="Branco S."/>
            <person name="Kuo A."/>
            <person name="LaButti K."/>
            <person name="Lipzen A."/>
            <person name="Andreopoulos W."/>
            <person name="Pangilinan J."/>
            <person name="Riley R."/>
            <person name="Hundley H."/>
            <person name="Na H."/>
            <person name="Barry K."/>
            <person name="Grigoriev I.V."/>
            <person name="Stajich J.E."/>
            <person name="Kennedy P.G."/>
        </authorList>
    </citation>
    <scope>NUCLEOTIDE SEQUENCE</scope>
    <source>
        <strain evidence="1">FC423</strain>
    </source>
</reference>
<name>A0A9P7F6S4_9AGAM</name>
<dbReference type="EMBL" id="JABBWM010000025">
    <property type="protein sequence ID" value="KAG2108983.1"/>
    <property type="molecule type" value="Genomic_DNA"/>
</dbReference>
<comment type="caution">
    <text evidence="1">The sequence shown here is derived from an EMBL/GenBank/DDBJ whole genome shotgun (WGS) entry which is preliminary data.</text>
</comment>
<dbReference type="OrthoDB" id="2678974at2759"/>
<dbReference type="AlphaFoldDB" id="A0A9P7F6S4"/>
<organism evidence="1 2">
    <name type="scientific">Suillus discolor</name>
    <dbReference type="NCBI Taxonomy" id="1912936"/>
    <lineage>
        <taxon>Eukaryota</taxon>
        <taxon>Fungi</taxon>
        <taxon>Dikarya</taxon>
        <taxon>Basidiomycota</taxon>
        <taxon>Agaricomycotina</taxon>
        <taxon>Agaricomycetes</taxon>
        <taxon>Agaricomycetidae</taxon>
        <taxon>Boletales</taxon>
        <taxon>Suillineae</taxon>
        <taxon>Suillaceae</taxon>
        <taxon>Suillus</taxon>
    </lineage>
</organism>
<dbReference type="Proteomes" id="UP000823399">
    <property type="component" value="Unassembled WGS sequence"/>
</dbReference>
<proteinExistence type="predicted"/>
<protein>
    <submittedName>
        <fullName evidence="1">Uncharacterized protein</fullName>
    </submittedName>
</protein>
<accession>A0A9P7F6S4</accession>
<dbReference type="RefSeq" id="XP_041293226.1">
    <property type="nucleotide sequence ID" value="XM_041433638.1"/>
</dbReference>
<sequence length="336" mass="38879">MEPPSSPSSTITTPPNCHEIAQRSGKLIAMAMTCRSALLHYDHASKSMVEWCWPADDEGKKIPPSDLEKSCEEYDFQYPCCLCADEGGKEAYVEAAVYPWWDTITKKTHWTARCASDTCGYRVKINTIHFQLFPLAAFRYPRREQQVPPVQFEWTNQEQTELLNRLASSNGNGIAIRLTSFLVIECSGLDALPRLCVYVMFFQESVSKVLQEFQPYGFMMHILRISLSESPIDMRHHCMVRQSEDTWGIMHFHMKDDLRPLHTSQKDKKEMYTISNLPGSQISRHLQNSMYQESQRPLHSWYTSSAKKPNRSFKVKKKVRQTLIPNAHMDLFSARR</sequence>
<keyword evidence="2" id="KW-1185">Reference proteome</keyword>